<sequence>MDAKNAYVHGKMPSLKSPAAGLPCPEHSGSFAELFYRPAAAGFHLPFFLVTGFRFHGSIRLHDAPAEQSRSAEA</sequence>
<dbReference type="RefSeq" id="WP_158189957.1">
    <property type="nucleotide sequence ID" value="NZ_CP046902.1"/>
</dbReference>
<dbReference type="EMBL" id="CP046902">
    <property type="protein sequence ID" value="QGZ32533.1"/>
    <property type="molecule type" value="Genomic_DNA"/>
</dbReference>
<organism evidence="1 2">
    <name type="scientific">Stutzerimonas stutzeri</name>
    <name type="common">Pseudomonas stutzeri</name>
    <dbReference type="NCBI Taxonomy" id="316"/>
    <lineage>
        <taxon>Bacteria</taxon>
        <taxon>Pseudomonadati</taxon>
        <taxon>Pseudomonadota</taxon>
        <taxon>Gammaproteobacteria</taxon>
        <taxon>Pseudomonadales</taxon>
        <taxon>Pseudomonadaceae</taxon>
        <taxon>Stutzerimonas</taxon>
    </lineage>
</organism>
<evidence type="ECO:0000313" key="1">
    <source>
        <dbReference type="EMBL" id="QGZ32533.1"/>
    </source>
</evidence>
<reference evidence="1 2" key="1">
    <citation type="submission" date="2019-12" db="EMBL/GenBank/DDBJ databases">
        <title>Complete genome sequence of Pseudomonas stutzeri.</title>
        <authorList>
            <person name="Lim S.R."/>
            <person name="Kim J.H."/>
        </authorList>
    </citation>
    <scope>NUCLEOTIDE SEQUENCE [LARGE SCALE GENOMIC DNA]</scope>
    <source>
        <strain evidence="1 2">PM101005</strain>
    </source>
</reference>
<proteinExistence type="predicted"/>
<dbReference type="Proteomes" id="UP000438983">
    <property type="component" value="Chromosome"/>
</dbReference>
<evidence type="ECO:0000313" key="2">
    <source>
        <dbReference type="Proteomes" id="UP000438983"/>
    </source>
</evidence>
<gene>
    <name evidence="1" type="ORF">GQA94_21695</name>
</gene>
<protein>
    <submittedName>
        <fullName evidence="1">Uncharacterized protein</fullName>
    </submittedName>
</protein>
<name>A0A6I6LTB9_STUST</name>
<accession>A0A6I6LTB9</accession>
<dbReference type="AlphaFoldDB" id="A0A6I6LTB9"/>